<dbReference type="Proteomes" id="UP000533598">
    <property type="component" value="Unassembled WGS sequence"/>
</dbReference>
<gene>
    <name evidence="1" type="ORF">HNR67_005947</name>
</gene>
<accession>A0A7W7CES9</accession>
<sequence>MTAAQARVALRELVSAHLLEEFRRNRYRCHDLLRAFARRQGKAQRALAQPRAALAIRAIVDGM</sequence>
<organism evidence="1 2">
    <name type="scientific">Crossiella cryophila</name>
    <dbReference type="NCBI Taxonomy" id="43355"/>
    <lineage>
        <taxon>Bacteria</taxon>
        <taxon>Bacillati</taxon>
        <taxon>Actinomycetota</taxon>
        <taxon>Actinomycetes</taxon>
        <taxon>Pseudonocardiales</taxon>
        <taxon>Pseudonocardiaceae</taxon>
        <taxon>Crossiella</taxon>
    </lineage>
</organism>
<comment type="caution">
    <text evidence="1">The sequence shown here is derived from an EMBL/GenBank/DDBJ whole genome shotgun (WGS) entry which is preliminary data.</text>
</comment>
<reference evidence="1 2" key="1">
    <citation type="submission" date="2020-08" db="EMBL/GenBank/DDBJ databases">
        <title>Sequencing the genomes of 1000 actinobacteria strains.</title>
        <authorList>
            <person name="Klenk H.-P."/>
        </authorList>
    </citation>
    <scope>NUCLEOTIDE SEQUENCE [LARGE SCALE GENOMIC DNA]</scope>
    <source>
        <strain evidence="1 2">DSM 44230</strain>
    </source>
</reference>
<dbReference type="AlphaFoldDB" id="A0A7W7CES9"/>
<keyword evidence="2" id="KW-1185">Reference proteome</keyword>
<dbReference type="RefSeq" id="WP_185005532.1">
    <property type="nucleotide sequence ID" value="NZ_BAAAUI010000043.1"/>
</dbReference>
<dbReference type="EMBL" id="JACHMH010000001">
    <property type="protein sequence ID" value="MBB4679829.1"/>
    <property type="molecule type" value="Genomic_DNA"/>
</dbReference>
<name>A0A7W7CES9_9PSEU</name>
<evidence type="ECO:0000313" key="2">
    <source>
        <dbReference type="Proteomes" id="UP000533598"/>
    </source>
</evidence>
<evidence type="ECO:0000313" key="1">
    <source>
        <dbReference type="EMBL" id="MBB4679829.1"/>
    </source>
</evidence>
<protein>
    <submittedName>
        <fullName evidence="1">Uncharacterized protein</fullName>
    </submittedName>
</protein>
<proteinExistence type="predicted"/>